<dbReference type="CDD" id="cd17631">
    <property type="entry name" value="FACL_FadD13-like"/>
    <property type="match status" value="1"/>
</dbReference>
<dbReference type="InterPro" id="IPR020845">
    <property type="entry name" value="AMP-binding_CS"/>
</dbReference>
<dbReference type="FunFam" id="3.30.300.30:FF:000008">
    <property type="entry name" value="2,3-dihydroxybenzoate-AMP ligase"/>
    <property type="match status" value="1"/>
</dbReference>
<dbReference type="SUPFAM" id="SSF56801">
    <property type="entry name" value="Acetyl-CoA synthetase-like"/>
    <property type="match status" value="1"/>
</dbReference>
<evidence type="ECO:0000256" key="2">
    <source>
        <dbReference type="ARBA" id="ARBA00022598"/>
    </source>
</evidence>
<keyword evidence="2" id="KW-0436">Ligase</keyword>
<protein>
    <submittedName>
        <fullName evidence="6">Fatty-acyl-CoA synthase</fullName>
    </submittedName>
</protein>
<feature type="domain" description="AMP-dependent synthetase/ligase" evidence="4">
    <location>
        <begin position="44"/>
        <end position="401"/>
    </location>
</feature>
<proteinExistence type="inferred from homology"/>
<dbReference type="InterPro" id="IPR000873">
    <property type="entry name" value="AMP-dep_synth/lig_dom"/>
</dbReference>
<dbReference type="Pfam" id="PF13193">
    <property type="entry name" value="AMP-binding_C"/>
    <property type="match status" value="1"/>
</dbReference>
<evidence type="ECO:0000256" key="1">
    <source>
        <dbReference type="ARBA" id="ARBA00006432"/>
    </source>
</evidence>
<dbReference type="InterPro" id="IPR045851">
    <property type="entry name" value="AMP-bd_C_sf"/>
</dbReference>
<dbReference type="PANTHER" id="PTHR43201:SF5">
    <property type="entry name" value="MEDIUM-CHAIN ACYL-COA LIGASE ACSF2, MITOCHONDRIAL"/>
    <property type="match status" value="1"/>
</dbReference>
<dbReference type="EMBL" id="SOAU01000001">
    <property type="protein sequence ID" value="TDT18077.1"/>
    <property type="molecule type" value="Genomic_DNA"/>
</dbReference>
<reference evidence="6 7" key="1">
    <citation type="submission" date="2019-03" db="EMBL/GenBank/DDBJ databases">
        <title>Sequencing the genomes of 1000 actinobacteria strains.</title>
        <authorList>
            <person name="Klenk H.-P."/>
        </authorList>
    </citation>
    <scope>NUCLEOTIDE SEQUENCE [LARGE SCALE GENOMIC DNA]</scope>
    <source>
        <strain evidence="6 7">DSM 18936</strain>
    </source>
</reference>
<dbReference type="Gene3D" id="3.30.300.30">
    <property type="match status" value="1"/>
</dbReference>
<comment type="caution">
    <text evidence="6">The sequence shown here is derived from an EMBL/GenBank/DDBJ whole genome shotgun (WGS) entry which is preliminary data.</text>
</comment>
<feature type="region of interest" description="Disordered" evidence="3">
    <location>
        <begin position="1"/>
        <end position="21"/>
    </location>
</feature>
<dbReference type="InterPro" id="IPR042099">
    <property type="entry name" value="ANL_N_sf"/>
</dbReference>
<evidence type="ECO:0000313" key="7">
    <source>
        <dbReference type="Proteomes" id="UP000294558"/>
    </source>
</evidence>
<evidence type="ECO:0000313" key="6">
    <source>
        <dbReference type="EMBL" id="TDT18077.1"/>
    </source>
</evidence>
<evidence type="ECO:0000259" key="5">
    <source>
        <dbReference type="Pfam" id="PF13193"/>
    </source>
</evidence>
<dbReference type="AlphaFoldDB" id="A0A4R7I373"/>
<evidence type="ECO:0000256" key="3">
    <source>
        <dbReference type="SAM" id="MobiDB-lite"/>
    </source>
</evidence>
<dbReference type="Proteomes" id="UP000294558">
    <property type="component" value="Unassembled WGS sequence"/>
</dbReference>
<evidence type="ECO:0000259" key="4">
    <source>
        <dbReference type="Pfam" id="PF00501"/>
    </source>
</evidence>
<dbReference type="GO" id="GO:0006631">
    <property type="term" value="P:fatty acid metabolic process"/>
    <property type="evidence" value="ECO:0007669"/>
    <property type="project" value="TreeGrafter"/>
</dbReference>
<accession>A0A4R7I373</accession>
<gene>
    <name evidence="6" type="ORF">BDK89_3691</name>
</gene>
<dbReference type="Pfam" id="PF00501">
    <property type="entry name" value="AMP-binding"/>
    <property type="match status" value="1"/>
</dbReference>
<feature type="domain" description="AMP-binding enzyme C-terminal" evidence="5">
    <location>
        <begin position="451"/>
        <end position="526"/>
    </location>
</feature>
<dbReference type="NCBIfam" id="NF004837">
    <property type="entry name" value="PRK06187.1"/>
    <property type="match status" value="1"/>
</dbReference>
<dbReference type="PANTHER" id="PTHR43201">
    <property type="entry name" value="ACYL-COA SYNTHETASE"/>
    <property type="match status" value="1"/>
</dbReference>
<dbReference type="GO" id="GO:0031956">
    <property type="term" value="F:medium-chain fatty acid-CoA ligase activity"/>
    <property type="evidence" value="ECO:0007669"/>
    <property type="project" value="TreeGrafter"/>
</dbReference>
<dbReference type="PROSITE" id="PS00455">
    <property type="entry name" value="AMP_BINDING"/>
    <property type="match status" value="1"/>
</dbReference>
<sequence length="545" mass="58487">MTTTTDTDATAFTPDPADVAAMTTSRPAGHGAVRAYDWIAHHRDNRAGKEAVRDLGTGRSFTYGELDARVDAMASYFASLGVGRGDRVAVLAHNGVEYFDVQFACARTGAICVLLNWRLTVNELEYILNDSSPKLLVHDTEFVASAGELQRRCGIATTLEIAGGTPESPYEQALAAAAGGPIDRATLTHDDVLTIMYTSGTTGLPKGAMITHGMNFWNCVNLGIPAGVGLDTVHLNVLPLFHTGGLNCYSNPVLHAGGTVVLVRQFDPGEALALIGDPDQGITHFFAVPAPYQFMMQHPDFATTDLSRLRIAGVGGAPCALTIMETWMDRGVLLSQGFGMTETSPAAIFLDPGDALRKIGSTGKALMHTEFRIVNDDGGDCGPDEVGELWVAGPHITPGYWNKPEATESAFEGRWLKTGDAARMDDEGFVFIVDRWKDMYISGGENVYPAEVENVLYQIAGVAEAAVIGVPNDRWGEVGLAVLALQPGAEVDRQQVQEHCAERLAKFKVPADIAIVEALPRNATGKVLKRELRTQFVSDDAPKIS</sequence>
<comment type="similarity">
    <text evidence="1">Belongs to the ATP-dependent AMP-binding enzyme family.</text>
</comment>
<organism evidence="6 7">
    <name type="scientific">Ilumatobacter fluminis</name>
    <dbReference type="NCBI Taxonomy" id="467091"/>
    <lineage>
        <taxon>Bacteria</taxon>
        <taxon>Bacillati</taxon>
        <taxon>Actinomycetota</taxon>
        <taxon>Acidimicrobiia</taxon>
        <taxon>Acidimicrobiales</taxon>
        <taxon>Ilumatobacteraceae</taxon>
        <taxon>Ilumatobacter</taxon>
    </lineage>
</organism>
<keyword evidence="7" id="KW-1185">Reference proteome</keyword>
<dbReference type="Gene3D" id="3.40.50.12780">
    <property type="entry name" value="N-terminal domain of ligase-like"/>
    <property type="match status" value="1"/>
</dbReference>
<name>A0A4R7I373_9ACTN</name>
<dbReference type="InterPro" id="IPR025110">
    <property type="entry name" value="AMP-bd_C"/>
</dbReference>